<dbReference type="Gene3D" id="3.30.565.10">
    <property type="entry name" value="Histidine kinase-like ATPase, C-terminal domain"/>
    <property type="match status" value="1"/>
</dbReference>
<feature type="domain" description="Histidine kinase" evidence="12">
    <location>
        <begin position="162"/>
        <end position="376"/>
    </location>
</feature>
<keyword evidence="14" id="KW-1185">Reference proteome</keyword>
<comment type="caution">
    <text evidence="13">The sequence shown here is derived from an EMBL/GenBank/DDBJ whole genome shotgun (WGS) entry which is preliminary data.</text>
</comment>
<dbReference type="Gene3D" id="1.10.287.130">
    <property type="match status" value="1"/>
</dbReference>
<accession>A0ABC9VF63</accession>
<dbReference type="PRINTS" id="PR00344">
    <property type="entry name" value="BCTRLSENSOR"/>
</dbReference>
<organism evidence="13 14">
    <name type="scientific">Parageobacillus genomosp. 1</name>
    <dbReference type="NCBI Taxonomy" id="1295642"/>
    <lineage>
        <taxon>Bacteria</taxon>
        <taxon>Bacillati</taxon>
        <taxon>Bacillota</taxon>
        <taxon>Bacilli</taxon>
        <taxon>Bacillales</taxon>
        <taxon>Anoxybacillaceae</taxon>
        <taxon>Parageobacillus</taxon>
    </lineage>
</organism>
<dbReference type="InterPro" id="IPR004358">
    <property type="entry name" value="Sig_transdc_His_kin-like_C"/>
</dbReference>
<dbReference type="FunFam" id="3.30.565.10:FF:000023">
    <property type="entry name" value="PAS domain-containing sensor histidine kinase"/>
    <property type="match status" value="1"/>
</dbReference>
<dbReference type="PANTHER" id="PTHR43047">
    <property type="entry name" value="TWO-COMPONENT HISTIDINE PROTEIN KINASE"/>
    <property type="match status" value="1"/>
</dbReference>
<reference evidence="13 14" key="1">
    <citation type="journal article" date="2014" name="Appl. Microbiol. Biotechnol.">
        <title>Transformable facultative thermophile Geobacillus stearothermophilus NUB3621 as a host strain for metabolic engineering.</title>
        <authorList>
            <person name="Blanchard K."/>
            <person name="Robic S."/>
            <person name="Matsumura I."/>
        </authorList>
    </citation>
    <scope>NUCLEOTIDE SEQUENCE [LARGE SCALE GENOMIC DNA]</scope>
    <source>
        <strain evidence="13 14">NUB3621</strain>
    </source>
</reference>
<dbReference type="InterPro" id="IPR036890">
    <property type="entry name" value="HATPase_C_sf"/>
</dbReference>
<evidence type="ECO:0000256" key="9">
    <source>
        <dbReference type="ARBA" id="ARBA00022840"/>
    </source>
</evidence>
<dbReference type="Proteomes" id="UP000023566">
    <property type="component" value="Chromosome"/>
</dbReference>
<keyword evidence="8" id="KW-0418">Kinase</keyword>
<dbReference type="InterPro" id="IPR013656">
    <property type="entry name" value="PAS_4"/>
</dbReference>
<evidence type="ECO:0000259" key="12">
    <source>
        <dbReference type="PROSITE" id="PS50109"/>
    </source>
</evidence>
<evidence type="ECO:0000256" key="6">
    <source>
        <dbReference type="ARBA" id="ARBA00022679"/>
    </source>
</evidence>
<dbReference type="InterPro" id="IPR035965">
    <property type="entry name" value="PAS-like_dom_sf"/>
</dbReference>
<protein>
    <recommendedName>
        <fullName evidence="3">histidine kinase</fullName>
        <ecNumber evidence="3">2.7.13.3</ecNumber>
    </recommendedName>
</protein>
<dbReference type="SUPFAM" id="SSF47384">
    <property type="entry name" value="Homodimeric domain of signal transducing histidine kinase"/>
    <property type="match status" value="1"/>
</dbReference>
<keyword evidence="6" id="KW-0808">Transferase</keyword>
<dbReference type="SMART" id="SM00388">
    <property type="entry name" value="HisKA"/>
    <property type="match status" value="1"/>
</dbReference>
<dbReference type="InterPro" id="IPR003594">
    <property type="entry name" value="HATPase_dom"/>
</dbReference>
<keyword evidence="5" id="KW-0597">Phosphoprotein</keyword>
<dbReference type="GO" id="GO:0005886">
    <property type="term" value="C:plasma membrane"/>
    <property type="evidence" value="ECO:0007669"/>
    <property type="project" value="UniProtKB-SubCell"/>
</dbReference>
<evidence type="ECO:0000256" key="3">
    <source>
        <dbReference type="ARBA" id="ARBA00012438"/>
    </source>
</evidence>
<evidence type="ECO:0000313" key="14">
    <source>
        <dbReference type="Proteomes" id="UP000023566"/>
    </source>
</evidence>
<dbReference type="SMART" id="SM00387">
    <property type="entry name" value="HATPase_c"/>
    <property type="match status" value="1"/>
</dbReference>
<dbReference type="SUPFAM" id="SSF55785">
    <property type="entry name" value="PYP-like sensor domain (PAS domain)"/>
    <property type="match status" value="1"/>
</dbReference>
<evidence type="ECO:0000256" key="11">
    <source>
        <dbReference type="ARBA" id="ARBA00023136"/>
    </source>
</evidence>
<dbReference type="SUPFAM" id="SSF55874">
    <property type="entry name" value="ATPase domain of HSP90 chaperone/DNA topoisomerase II/histidine kinase"/>
    <property type="match status" value="1"/>
</dbReference>
<dbReference type="Pfam" id="PF02518">
    <property type="entry name" value="HATPase_c"/>
    <property type="match status" value="1"/>
</dbReference>
<dbReference type="GO" id="GO:0005524">
    <property type="term" value="F:ATP binding"/>
    <property type="evidence" value="ECO:0007669"/>
    <property type="project" value="UniProtKB-KW"/>
</dbReference>
<dbReference type="GO" id="GO:0004673">
    <property type="term" value="F:protein histidine kinase activity"/>
    <property type="evidence" value="ECO:0007669"/>
    <property type="project" value="UniProtKB-EC"/>
</dbReference>
<keyword evidence="4" id="KW-1003">Cell membrane</keyword>
<dbReference type="Pfam" id="PF08448">
    <property type="entry name" value="PAS_4"/>
    <property type="match status" value="1"/>
</dbReference>
<name>A0ABC9VF63_9BACL</name>
<keyword evidence="7" id="KW-0547">Nucleotide-binding</keyword>
<gene>
    <name evidence="13" type="ORF">H839_10408</name>
</gene>
<sequence length="393" mass="44878">MLFLLLLRLFSLVYFYFLRFFVHHRSKYQMIFQQQGLIFKFVKKGDIFIHTFCGGKLLRRLGISPSDVIGKTLHDFLPKSVADKKIEHYQEAWKGKTLYYEAEIDGISYLTSLCPIKKHGKVVEVIGFAIDITERKTMEKAIICAKEKAEKANQAQSELISRMSHELRTPLNGILGFAQLLEMDDSLNSQQREFVQEILSGARHLLNLVNEMSDVSRIETGKLKLNYDMIRPGSIIDETIKLIQPLADKRKIKIVNQVQLDEYYVYIDSTRFRQILLNLLDNAVKYNRDNGIVTITGRTEGGMIYIHIRDSGIGIPKDEYEKIFEPFYRIKGTGVDGTGIGLAFVKQLIQLMGGTIGVKSQLGEGSDFWFSLPAIKGDYSSDRLVSGNIRQSR</sequence>
<dbReference type="RefSeq" id="WP_088124169.1">
    <property type="nucleotide sequence ID" value="NZ_CM002692.1"/>
</dbReference>
<dbReference type="EMBL" id="AOTZ01000005">
    <property type="protein sequence ID" value="EZP77002.1"/>
    <property type="molecule type" value="Genomic_DNA"/>
</dbReference>
<dbReference type="Gene3D" id="3.30.450.20">
    <property type="entry name" value="PAS domain"/>
    <property type="match status" value="1"/>
</dbReference>
<evidence type="ECO:0000313" key="13">
    <source>
        <dbReference type="EMBL" id="EZP77002.1"/>
    </source>
</evidence>
<dbReference type="PROSITE" id="PS50109">
    <property type="entry name" value="HIS_KIN"/>
    <property type="match status" value="1"/>
</dbReference>
<keyword evidence="11" id="KW-0472">Membrane</keyword>
<comment type="subcellular location">
    <subcellularLocation>
        <location evidence="2">Cell membrane</location>
    </subcellularLocation>
</comment>
<dbReference type="InterPro" id="IPR005467">
    <property type="entry name" value="His_kinase_dom"/>
</dbReference>
<dbReference type="CDD" id="cd00082">
    <property type="entry name" value="HisKA"/>
    <property type="match status" value="1"/>
</dbReference>
<evidence type="ECO:0000256" key="7">
    <source>
        <dbReference type="ARBA" id="ARBA00022741"/>
    </source>
</evidence>
<comment type="catalytic activity">
    <reaction evidence="1">
        <text>ATP + protein L-histidine = ADP + protein N-phospho-L-histidine.</text>
        <dbReference type="EC" id="2.7.13.3"/>
    </reaction>
</comment>
<dbReference type="GO" id="GO:0000160">
    <property type="term" value="P:phosphorelay signal transduction system"/>
    <property type="evidence" value="ECO:0007669"/>
    <property type="project" value="UniProtKB-KW"/>
</dbReference>
<keyword evidence="9" id="KW-0067">ATP-binding</keyword>
<evidence type="ECO:0000256" key="8">
    <source>
        <dbReference type="ARBA" id="ARBA00022777"/>
    </source>
</evidence>
<dbReference type="InterPro" id="IPR003661">
    <property type="entry name" value="HisK_dim/P_dom"/>
</dbReference>
<dbReference type="Pfam" id="PF00512">
    <property type="entry name" value="HisKA"/>
    <property type="match status" value="1"/>
</dbReference>
<keyword evidence="10" id="KW-0902">Two-component regulatory system</keyword>
<evidence type="ECO:0000256" key="10">
    <source>
        <dbReference type="ARBA" id="ARBA00023012"/>
    </source>
</evidence>
<proteinExistence type="predicted"/>
<dbReference type="EC" id="2.7.13.3" evidence="3"/>
<evidence type="ECO:0000256" key="1">
    <source>
        <dbReference type="ARBA" id="ARBA00000085"/>
    </source>
</evidence>
<evidence type="ECO:0000256" key="2">
    <source>
        <dbReference type="ARBA" id="ARBA00004236"/>
    </source>
</evidence>
<evidence type="ECO:0000256" key="4">
    <source>
        <dbReference type="ARBA" id="ARBA00022475"/>
    </source>
</evidence>
<dbReference type="AlphaFoldDB" id="A0ABC9VF63"/>
<evidence type="ECO:0000256" key="5">
    <source>
        <dbReference type="ARBA" id="ARBA00022553"/>
    </source>
</evidence>
<dbReference type="InterPro" id="IPR036097">
    <property type="entry name" value="HisK_dim/P_sf"/>
</dbReference>
<dbReference type="PANTHER" id="PTHR43047:SF72">
    <property type="entry name" value="OSMOSENSING HISTIDINE PROTEIN KINASE SLN1"/>
    <property type="match status" value="1"/>
</dbReference>